<gene>
    <name evidence="1" type="ORF">AHMF7616_03849</name>
</gene>
<evidence type="ECO:0000313" key="2">
    <source>
        <dbReference type="Proteomes" id="UP000253919"/>
    </source>
</evidence>
<dbReference type="Proteomes" id="UP000253919">
    <property type="component" value="Unassembled WGS sequence"/>
</dbReference>
<proteinExistence type="predicted"/>
<keyword evidence="2" id="KW-1185">Reference proteome</keyword>
<name>A0A369QQV5_9BACT</name>
<accession>A0A369QQV5</accession>
<sequence length="82" mass="9411">MQIYPIQQTFQVTYHYTVHFTENLFSIRNSLLRDVIASGGEGTRKVFFVVDHHVAEALPALTADIKNIPRIMPILYNLPLIL</sequence>
<dbReference type="EMBL" id="QASA01000001">
    <property type="protein sequence ID" value="RDC65219.1"/>
    <property type="molecule type" value="Genomic_DNA"/>
</dbReference>
<evidence type="ECO:0008006" key="3">
    <source>
        <dbReference type="Google" id="ProtNLM"/>
    </source>
</evidence>
<reference evidence="1 2" key="1">
    <citation type="submission" date="2018-04" db="EMBL/GenBank/DDBJ databases">
        <title>Adhaeribacter sp. HMF7616 genome sequencing and assembly.</title>
        <authorList>
            <person name="Kang H."/>
            <person name="Kang J."/>
            <person name="Cha I."/>
            <person name="Kim H."/>
            <person name="Joh K."/>
        </authorList>
    </citation>
    <scope>NUCLEOTIDE SEQUENCE [LARGE SCALE GENOMIC DNA]</scope>
    <source>
        <strain evidence="1 2">HMF7616</strain>
    </source>
</reference>
<organism evidence="1 2">
    <name type="scientific">Adhaeribacter pallidiroseus</name>
    <dbReference type="NCBI Taxonomy" id="2072847"/>
    <lineage>
        <taxon>Bacteria</taxon>
        <taxon>Pseudomonadati</taxon>
        <taxon>Bacteroidota</taxon>
        <taxon>Cytophagia</taxon>
        <taxon>Cytophagales</taxon>
        <taxon>Hymenobacteraceae</taxon>
        <taxon>Adhaeribacter</taxon>
    </lineage>
</organism>
<protein>
    <recommendedName>
        <fullName evidence="3">3-dehydroquinate synthase</fullName>
    </recommendedName>
</protein>
<comment type="caution">
    <text evidence="1">The sequence shown here is derived from an EMBL/GenBank/DDBJ whole genome shotgun (WGS) entry which is preliminary data.</text>
</comment>
<evidence type="ECO:0000313" key="1">
    <source>
        <dbReference type="EMBL" id="RDC65219.1"/>
    </source>
</evidence>
<dbReference type="Gene3D" id="3.40.50.1970">
    <property type="match status" value="1"/>
</dbReference>
<dbReference type="AlphaFoldDB" id="A0A369QQV5"/>